<gene>
    <name evidence="1" type="primary">dltD</name>
    <name evidence="1" type="ORF">JFY71_09215</name>
</gene>
<dbReference type="EMBL" id="CP066744">
    <property type="protein sequence ID" value="QQK07468.1"/>
    <property type="molecule type" value="Genomic_DNA"/>
</dbReference>
<dbReference type="Proteomes" id="UP000595814">
    <property type="component" value="Chromosome"/>
</dbReference>
<protein>
    <submittedName>
        <fullName evidence="1">D-alanyl-lipoteichoic acid biosynthesis protein DltD</fullName>
    </submittedName>
</protein>
<keyword evidence="2" id="KW-1185">Reference proteome</keyword>
<sequence length="386" mass="45689">MNKLLKRMVLALISLFIAIFILFIYYKYAIKNIENNYSPKVMHLYSNETRDKGIQILKQGLEKEDILLLGSSDLRIKVDQNPVNLFPNNTSNKNIIISGKPRVQSLLNLIKLGALDVNKDSNIGVIVSLQWFMRSKVEKASFNSNFSELQFYKFMENNNISENLKDKVASRVFNLTNNVANHNATVYTQLDDSHKIFQKAFNPFFNFQKWFLDLQDGYKSSFLLDRYKSKNQKMKNEKSWEELKELAEKQGKASVTNNDMFVDDKYYSRELKPNLKDLENKYKGIDLLKSDEFNDLELLFELCQQLGVKPFIIIESTNGYFYDYAGINKEQRDKYYDKVSQLVEKFGFKYIDLRDYEYEKYFYFDAMHLGWKGWLYVSKEMSEYFQ</sequence>
<proteinExistence type="predicted"/>
<reference evidence="1 2" key="1">
    <citation type="journal article" date="2022" name="Int. J. Syst. Evol. Microbiol.">
        <title>Miniphocaeibacter halophilus sp. nov., an ammonium-tolerant acetate-producing bacterium isolated from a biogas system.</title>
        <authorList>
            <person name="Schnurer A."/>
            <person name="Singh A."/>
            <person name="Bi S."/>
            <person name="Qiao W."/>
            <person name="Westerholm M."/>
        </authorList>
    </citation>
    <scope>NUCLEOTIDE SEQUENCE [LARGE SCALE GENOMIC DNA]</scope>
    <source>
        <strain evidence="1 2">AMB_01</strain>
    </source>
</reference>
<evidence type="ECO:0000313" key="2">
    <source>
        <dbReference type="Proteomes" id="UP000595814"/>
    </source>
</evidence>
<accession>A0AC61MQ46</accession>
<name>A0AC61MQ46_9FIRM</name>
<evidence type="ECO:0000313" key="1">
    <source>
        <dbReference type="EMBL" id="QQK07468.1"/>
    </source>
</evidence>
<organism evidence="1 2">
    <name type="scientific">Miniphocaeibacter halophilus</name>
    <dbReference type="NCBI Taxonomy" id="2931922"/>
    <lineage>
        <taxon>Bacteria</taxon>
        <taxon>Bacillati</taxon>
        <taxon>Bacillota</taxon>
        <taxon>Tissierellia</taxon>
        <taxon>Tissierellales</taxon>
        <taxon>Peptoniphilaceae</taxon>
        <taxon>Miniphocaeibacter</taxon>
    </lineage>
</organism>